<dbReference type="InterPro" id="IPR036397">
    <property type="entry name" value="RNaseH_sf"/>
</dbReference>
<dbReference type="Gene3D" id="3.30.420.10">
    <property type="entry name" value="Ribonuclease H-like superfamily/Ribonuclease H"/>
    <property type="match status" value="1"/>
</dbReference>
<dbReference type="Proteomes" id="UP000435112">
    <property type="component" value="Unassembled WGS sequence"/>
</dbReference>
<feature type="region of interest" description="Disordered" evidence="2">
    <location>
        <begin position="270"/>
        <end position="310"/>
    </location>
</feature>
<evidence type="ECO:0000313" key="6">
    <source>
        <dbReference type="Proteomes" id="UP000429607"/>
    </source>
</evidence>
<dbReference type="OrthoDB" id="104488at2759"/>
<evidence type="ECO:0000313" key="5">
    <source>
        <dbReference type="EMBL" id="KAE9017351.1"/>
    </source>
</evidence>
<keyword evidence="1" id="KW-0862">Zinc</keyword>
<dbReference type="PROSITE" id="PS50158">
    <property type="entry name" value="ZF_CCHC"/>
    <property type="match status" value="1"/>
</dbReference>
<evidence type="ECO:0000313" key="7">
    <source>
        <dbReference type="Proteomes" id="UP000435112"/>
    </source>
</evidence>
<dbReference type="EMBL" id="QXFV01001033">
    <property type="protein sequence ID" value="KAE9017351.1"/>
    <property type="molecule type" value="Genomic_DNA"/>
</dbReference>
<evidence type="ECO:0000259" key="3">
    <source>
        <dbReference type="PROSITE" id="PS50158"/>
    </source>
</evidence>
<gene>
    <name evidence="5" type="ORF">PR001_g14426</name>
    <name evidence="4" type="ORF">PR002_g14400</name>
</gene>
<accession>A0A6A3LD46</accession>
<keyword evidence="1" id="KW-0479">Metal-binding</keyword>
<dbReference type="PANTHER" id="PTHR47592">
    <property type="entry name" value="PBF68 PROTEIN"/>
    <property type="match status" value="1"/>
</dbReference>
<dbReference type="InterPro" id="IPR025724">
    <property type="entry name" value="GAG-pre-integrase_dom"/>
</dbReference>
<evidence type="ECO:0000256" key="2">
    <source>
        <dbReference type="SAM" id="MobiDB-lite"/>
    </source>
</evidence>
<dbReference type="EMBL" id="QXFU01000997">
    <property type="protein sequence ID" value="KAE9013836.1"/>
    <property type="molecule type" value="Genomic_DNA"/>
</dbReference>
<feature type="compositionally biased region" description="Basic and acidic residues" evidence="2">
    <location>
        <begin position="271"/>
        <end position="282"/>
    </location>
</feature>
<dbReference type="SUPFAM" id="SSF57756">
    <property type="entry name" value="Retrovirus zinc finger-like domains"/>
    <property type="match status" value="1"/>
</dbReference>
<protein>
    <recommendedName>
        <fullName evidence="3">CCHC-type domain-containing protein</fullName>
    </recommendedName>
</protein>
<reference evidence="6 7" key="1">
    <citation type="submission" date="2018-09" db="EMBL/GenBank/DDBJ databases">
        <title>Genomic investigation of the strawberry pathogen Phytophthora fragariae indicates pathogenicity is determined by transcriptional variation in three key races.</title>
        <authorList>
            <person name="Adams T.M."/>
            <person name="Armitage A.D."/>
            <person name="Sobczyk M.K."/>
            <person name="Bates H.J."/>
            <person name="Dunwell J.M."/>
            <person name="Nellist C.F."/>
            <person name="Harrison R.J."/>
        </authorList>
    </citation>
    <scope>NUCLEOTIDE SEQUENCE [LARGE SCALE GENOMIC DNA]</scope>
    <source>
        <strain evidence="5 6">SCRP249</strain>
        <strain evidence="4 7">SCRP324</strain>
    </source>
</reference>
<dbReference type="PANTHER" id="PTHR47592:SF31">
    <property type="entry name" value="ZINC FINGER, CCHC-TYPE-RELATED"/>
    <property type="match status" value="1"/>
</dbReference>
<feature type="region of interest" description="Disordered" evidence="2">
    <location>
        <begin position="216"/>
        <end position="256"/>
    </location>
</feature>
<dbReference type="Pfam" id="PF14223">
    <property type="entry name" value="Retrotran_gag_2"/>
    <property type="match status" value="1"/>
</dbReference>
<dbReference type="AlphaFoldDB" id="A0A6A3LD46"/>
<name>A0A6A3LD46_9STRA</name>
<evidence type="ECO:0000313" key="4">
    <source>
        <dbReference type="EMBL" id="KAE9013836.1"/>
    </source>
</evidence>
<proteinExistence type="predicted"/>
<dbReference type="InterPro" id="IPR054722">
    <property type="entry name" value="PolX-like_BBD"/>
</dbReference>
<organism evidence="5 6">
    <name type="scientific">Phytophthora rubi</name>
    <dbReference type="NCBI Taxonomy" id="129364"/>
    <lineage>
        <taxon>Eukaryota</taxon>
        <taxon>Sar</taxon>
        <taxon>Stramenopiles</taxon>
        <taxon>Oomycota</taxon>
        <taxon>Peronosporomycetes</taxon>
        <taxon>Peronosporales</taxon>
        <taxon>Peronosporaceae</taxon>
        <taxon>Phytophthora</taxon>
    </lineage>
</organism>
<dbReference type="Pfam" id="PF13976">
    <property type="entry name" value="gag_pre-integrs"/>
    <property type="match status" value="1"/>
</dbReference>
<evidence type="ECO:0000256" key="1">
    <source>
        <dbReference type="PROSITE-ProRule" id="PRU00047"/>
    </source>
</evidence>
<feature type="domain" description="CCHC-type" evidence="3">
    <location>
        <begin position="259"/>
        <end position="274"/>
    </location>
</feature>
<comment type="caution">
    <text evidence="5">The sequence shown here is derived from an EMBL/GenBank/DDBJ whole genome shotgun (WGS) entry which is preliminary data.</text>
</comment>
<dbReference type="Pfam" id="PF22936">
    <property type="entry name" value="Pol_BBD"/>
    <property type="match status" value="1"/>
</dbReference>
<dbReference type="Proteomes" id="UP000429607">
    <property type="component" value="Unassembled WGS sequence"/>
</dbReference>
<dbReference type="GO" id="GO:0003676">
    <property type="term" value="F:nucleic acid binding"/>
    <property type="evidence" value="ECO:0007669"/>
    <property type="project" value="InterPro"/>
</dbReference>
<sequence length="644" mass="72962">MSSSDSEDDKKRKNFKIGSSGTPINWNGDDWTFYKHAMLNAFEKSLLDEIATGKATEDATWDQDKKDAFKKKQAKIKILIQGSLSMKLAKQVMSKKTGTEMWQELCTIYEGKKNPTMTAQKVYRLQGELHRTRLRANGDVRNHLYKLFEIKDKLEDLKSPVNDLQMVDLMLRSLPTQTCYNELRRKVFFSSDMSKYTPDMVREMILTAESRNKDWENSAFGNSQNKKKPAHATGAQKGGKTQTLSDESRKKAPSADFNCHHCGGKGHYKRNCPDLLREEKPSGRKNAQAKYARSGVKDTKAGTPEPAADEADRSLKRKVVVGEAVKWATKSYDPSQWYFDTGANAHIVASKEYFTVLQSMEDSDWNPTISGFADGVSAQAEGFGTILLASMIDEEMVFVFVEDVLYVPRAGCKLFSPGLALDQGFKMSWDQDSRIFGMSKDGAEVIRTTQEHRLWTFNAHNIGSTVSNKKVALKQQVVANFAVTDGVEDIDVWHERLAHTCPEYIRLMVDREMAKGIMLKKRGKVDCADCHFGKQRRKTYRKKLDRNVERVNDLVFADLLIPGLKNGTQYSAVLVIMDAFSRFVTTYLLKSRTEEEVNPHMQEYIAWAERQHGVRVGKVVTREVVVDDVDGDGLLRQVLTDKGQ</sequence>
<dbReference type="GO" id="GO:0008270">
    <property type="term" value="F:zinc ion binding"/>
    <property type="evidence" value="ECO:0007669"/>
    <property type="project" value="UniProtKB-KW"/>
</dbReference>
<dbReference type="InterPro" id="IPR036875">
    <property type="entry name" value="Znf_CCHC_sf"/>
</dbReference>
<dbReference type="Gene3D" id="4.10.60.10">
    <property type="entry name" value="Zinc finger, CCHC-type"/>
    <property type="match status" value="1"/>
</dbReference>
<dbReference type="InterPro" id="IPR001878">
    <property type="entry name" value="Znf_CCHC"/>
</dbReference>
<keyword evidence="1" id="KW-0863">Zinc-finger</keyword>